<protein>
    <submittedName>
        <fullName evidence="1">Uncharacterized protein</fullName>
    </submittedName>
</protein>
<dbReference type="GO" id="GO:0005634">
    <property type="term" value="C:nucleus"/>
    <property type="evidence" value="ECO:0007669"/>
    <property type="project" value="TreeGrafter"/>
</dbReference>
<dbReference type="GO" id="GO:0003677">
    <property type="term" value="F:DNA binding"/>
    <property type="evidence" value="ECO:0007669"/>
    <property type="project" value="TreeGrafter"/>
</dbReference>
<dbReference type="PANTHER" id="PTHR35155:SF1">
    <property type="entry name" value="SPERMATOGENESIS-ASSOCIATED PROTEIN 24"/>
    <property type="match status" value="1"/>
</dbReference>
<keyword evidence="2" id="KW-1185">Reference proteome</keyword>
<dbReference type="GO" id="GO:0005737">
    <property type="term" value="C:cytoplasm"/>
    <property type="evidence" value="ECO:0007669"/>
    <property type="project" value="TreeGrafter"/>
</dbReference>
<dbReference type="AlphaFoldDB" id="A0AAD9KGY3"/>
<dbReference type="EMBL" id="JAODUO010001098">
    <property type="protein sequence ID" value="KAK2171151.1"/>
    <property type="molecule type" value="Genomic_DNA"/>
</dbReference>
<sequence length="189" mass="21874">MEGTEDAYKGTQTHVLVQKQLEDVILTQQAAYDKLRQSVDTEHMVSSKQYEAVFKMLEEERAAHSETKSKLSDTQDQLAFCQGEVEVLSRQIAREKAQFEQTFGLLKTKALTETVRNIELENKCHEIEKQCEDRTDILSDKDHQIEALTRRLQSQKDHYERKLSELTIQMKQEAYIAQTLVDGNTGHRT</sequence>
<dbReference type="InterPro" id="IPR029176">
    <property type="entry name" value="SPATA24"/>
</dbReference>
<organism evidence="1 2">
    <name type="scientific">Ridgeia piscesae</name>
    <name type="common">Tubeworm</name>
    <dbReference type="NCBI Taxonomy" id="27915"/>
    <lineage>
        <taxon>Eukaryota</taxon>
        <taxon>Metazoa</taxon>
        <taxon>Spiralia</taxon>
        <taxon>Lophotrochozoa</taxon>
        <taxon>Annelida</taxon>
        <taxon>Polychaeta</taxon>
        <taxon>Sedentaria</taxon>
        <taxon>Canalipalpata</taxon>
        <taxon>Sabellida</taxon>
        <taxon>Siboglinidae</taxon>
        <taxon>Ridgeia</taxon>
    </lineage>
</organism>
<reference evidence="1" key="1">
    <citation type="journal article" date="2023" name="Mol. Biol. Evol.">
        <title>Third-Generation Sequencing Reveals the Adaptive Role of the Epigenome in Three Deep-Sea Polychaetes.</title>
        <authorList>
            <person name="Perez M."/>
            <person name="Aroh O."/>
            <person name="Sun Y."/>
            <person name="Lan Y."/>
            <person name="Juniper S.K."/>
            <person name="Young C.R."/>
            <person name="Angers B."/>
            <person name="Qian P.Y."/>
        </authorList>
    </citation>
    <scope>NUCLEOTIDE SEQUENCE</scope>
    <source>
        <strain evidence="1">R07B-5</strain>
    </source>
</reference>
<dbReference type="Proteomes" id="UP001209878">
    <property type="component" value="Unassembled WGS sequence"/>
</dbReference>
<dbReference type="PANTHER" id="PTHR35155">
    <property type="entry name" value="SPERMATOGENESIS-ASSOCIATED PROTEIN 24"/>
    <property type="match status" value="1"/>
</dbReference>
<name>A0AAD9KGY3_RIDPI</name>
<evidence type="ECO:0000313" key="1">
    <source>
        <dbReference type="EMBL" id="KAK2171151.1"/>
    </source>
</evidence>
<dbReference type="Pfam" id="PF15175">
    <property type="entry name" value="SPATA24"/>
    <property type="match status" value="1"/>
</dbReference>
<gene>
    <name evidence="1" type="ORF">NP493_1098g00074</name>
</gene>
<comment type="caution">
    <text evidence="1">The sequence shown here is derived from an EMBL/GenBank/DDBJ whole genome shotgun (WGS) entry which is preliminary data.</text>
</comment>
<accession>A0AAD9KGY3</accession>
<evidence type="ECO:0000313" key="2">
    <source>
        <dbReference type="Proteomes" id="UP001209878"/>
    </source>
</evidence>
<proteinExistence type="predicted"/>